<evidence type="ECO:0000256" key="1">
    <source>
        <dbReference type="ARBA" id="ARBA00004123"/>
    </source>
</evidence>
<comment type="similarity">
    <text evidence="3">Belongs to the WHI5/NRM1 family.</text>
</comment>
<comment type="subcellular location">
    <subcellularLocation>
        <location evidence="2">Cytoplasm</location>
    </subcellularLocation>
    <subcellularLocation>
        <location evidence="1">Nucleus</location>
    </subcellularLocation>
</comment>
<feature type="compositionally biased region" description="Low complexity" evidence="9">
    <location>
        <begin position="67"/>
        <end position="87"/>
    </location>
</feature>
<dbReference type="PANTHER" id="PTHR40468:SF1">
    <property type="entry name" value="TOPOISOMERASE I DAMAGE AFFECTED PROTEIN 11"/>
    <property type="match status" value="1"/>
</dbReference>
<name>A0A420I7H4_9PEZI</name>
<evidence type="ECO:0000256" key="6">
    <source>
        <dbReference type="ARBA" id="ARBA00023015"/>
    </source>
</evidence>
<evidence type="ECO:0000313" key="10">
    <source>
        <dbReference type="EMBL" id="RKF65602.1"/>
    </source>
</evidence>
<dbReference type="PANTHER" id="PTHR40468">
    <property type="entry name" value="YALI0A15257P"/>
    <property type="match status" value="1"/>
</dbReference>
<gene>
    <name evidence="10" type="ORF">OnM2_005011</name>
</gene>
<proteinExistence type="inferred from homology"/>
<evidence type="ECO:0000256" key="9">
    <source>
        <dbReference type="SAM" id="MobiDB-lite"/>
    </source>
</evidence>
<accession>A0A420I7H4</accession>
<evidence type="ECO:0000256" key="7">
    <source>
        <dbReference type="ARBA" id="ARBA00023163"/>
    </source>
</evidence>
<keyword evidence="11" id="KW-1185">Reference proteome</keyword>
<dbReference type="GO" id="GO:0005737">
    <property type="term" value="C:cytoplasm"/>
    <property type="evidence" value="ECO:0007669"/>
    <property type="project" value="UniProtKB-SubCell"/>
</dbReference>
<organism evidence="10 11">
    <name type="scientific">Erysiphe neolycopersici</name>
    <dbReference type="NCBI Taxonomy" id="212602"/>
    <lineage>
        <taxon>Eukaryota</taxon>
        <taxon>Fungi</taxon>
        <taxon>Dikarya</taxon>
        <taxon>Ascomycota</taxon>
        <taxon>Pezizomycotina</taxon>
        <taxon>Leotiomycetes</taxon>
        <taxon>Erysiphales</taxon>
        <taxon>Erysiphaceae</taxon>
        <taxon>Erysiphe</taxon>
    </lineage>
</organism>
<feature type="region of interest" description="Disordered" evidence="9">
    <location>
        <begin position="63"/>
        <end position="87"/>
    </location>
</feature>
<dbReference type="AlphaFoldDB" id="A0A420I7H4"/>
<keyword evidence="8" id="KW-0539">Nucleus</keyword>
<keyword evidence="4" id="KW-0963">Cytoplasm</keyword>
<feature type="region of interest" description="Disordered" evidence="9">
    <location>
        <begin position="233"/>
        <end position="256"/>
    </location>
</feature>
<keyword evidence="7" id="KW-0804">Transcription</keyword>
<evidence type="ECO:0000256" key="3">
    <source>
        <dbReference type="ARBA" id="ARBA00006922"/>
    </source>
</evidence>
<evidence type="ECO:0000256" key="2">
    <source>
        <dbReference type="ARBA" id="ARBA00004496"/>
    </source>
</evidence>
<sequence length="383" mass="42187">MACGDGKCPEFIVNAVLKRVEVGKISRTLQTRLAFAQFKVEHGLEDLPFDTIEPRMQELQDANDHLSGSSCSSRSSNSSSSSSSSDILSSGSSYGESGYSYENHRRCFVEALGKGSADFSDQLQLMNVIRGSSSHRKRHCNHNYEDCNYRVYSCWKRHCSSPLISHIVPPAQGCSQAMSSPAIMSHKHANIIITTDSGPRQLLPPPPLFVADSCRKNYIHKPCKAEIEMENNDELLPPHPSDFKSSPPLPPFSPSPPCTPLPRKCNDNLSCHRYQNVEKRGKESGNEVQSLLNHLSVSPLFRKASAPIQYPPSTPPHGAAILPSSVVSTTRQTCDMLSSDTDPHTPLQAFDFSDFVNITPSPSRSSWAVTPQTVIRGKSVKHR</sequence>
<feature type="compositionally biased region" description="Pro residues" evidence="9">
    <location>
        <begin position="247"/>
        <end position="256"/>
    </location>
</feature>
<dbReference type="InterPro" id="IPR013734">
    <property type="entry name" value="TF_Nrm1/Whi5"/>
</dbReference>
<dbReference type="STRING" id="212602.A0A420I7H4"/>
<reference evidence="10 11" key="1">
    <citation type="journal article" date="2018" name="BMC Genomics">
        <title>Comparative genome analyses reveal sequence features reflecting distinct modes of host-adaptation between dicot and monocot powdery mildew.</title>
        <authorList>
            <person name="Wu Y."/>
            <person name="Ma X."/>
            <person name="Pan Z."/>
            <person name="Kale S.D."/>
            <person name="Song Y."/>
            <person name="King H."/>
            <person name="Zhang Q."/>
            <person name="Presley C."/>
            <person name="Deng X."/>
            <person name="Wei C.I."/>
            <person name="Xiao S."/>
        </authorList>
    </citation>
    <scope>NUCLEOTIDE SEQUENCE [LARGE SCALE GENOMIC DNA]</scope>
    <source>
        <strain evidence="10">UMSG2</strain>
    </source>
</reference>
<dbReference type="EMBL" id="MCFK01000562">
    <property type="protein sequence ID" value="RKF65602.1"/>
    <property type="molecule type" value="Genomic_DNA"/>
</dbReference>
<dbReference type="Pfam" id="PF08528">
    <property type="entry name" value="Whi5"/>
    <property type="match status" value="1"/>
</dbReference>
<evidence type="ECO:0000256" key="8">
    <source>
        <dbReference type="ARBA" id="ARBA00023242"/>
    </source>
</evidence>
<protein>
    <submittedName>
        <fullName evidence="10">Putative cytochrome p450 52a12</fullName>
    </submittedName>
</protein>
<dbReference type="OrthoDB" id="2163387at2759"/>
<comment type="caution">
    <text evidence="10">The sequence shown here is derived from an EMBL/GenBank/DDBJ whole genome shotgun (WGS) entry which is preliminary data.</text>
</comment>
<keyword evidence="6" id="KW-0805">Transcription regulation</keyword>
<keyword evidence="5" id="KW-0678">Repressor</keyword>
<dbReference type="Proteomes" id="UP000286134">
    <property type="component" value="Unassembled WGS sequence"/>
</dbReference>
<evidence type="ECO:0000256" key="5">
    <source>
        <dbReference type="ARBA" id="ARBA00022491"/>
    </source>
</evidence>
<evidence type="ECO:0000313" key="11">
    <source>
        <dbReference type="Proteomes" id="UP000286134"/>
    </source>
</evidence>
<dbReference type="GO" id="GO:0005634">
    <property type="term" value="C:nucleus"/>
    <property type="evidence" value="ECO:0007669"/>
    <property type="project" value="UniProtKB-SubCell"/>
</dbReference>
<evidence type="ECO:0000256" key="4">
    <source>
        <dbReference type="ARBA" id="ARBA00022490"/>
    </source>
</evidence>